<dbReference type="RefSeq" id="WP_334316211.1">
    <property type="nucleotide sequence ID" value="NZ_CP065938.1"/>
</dbReference>
<evidence type="ECO:0000313" key="2">
    <source>
        <dbReference type="EMBL" id="UWX06601.1"/>
    </source>
</evidence>
<feature type="transmembrane region" description="Helical" evidence="1">
    <location>
        <begin position="33"/>
        <end position="59"/>
    </location>
</feature>
<dbReference type="EMBL" id="CP065938">
    <property type="protein sequence ID" value="UWX06601.1"/>
    <property type="molecule type" value="Genomic_DNA"/>
</dbReference>
<dbReference type="Proteomes" id="UP001058120">
    <property type="component" value="Chromosome"/>
</dbReference>
<keyword evidence="1" id="KW-0812">Transmembrane</keyword>
<gene>
    <name evidence="2" type="ORF">JBF11_04655</name>
</gene>
<feature type="transmembrane region" description="Helical" evidence="1">
    <location>
        <begin position="7"/>
        <end position="27"/>
    </location>
</feature>
<keyword evidence="1" id="KW-1133">Transmembrane helix</keyword>
<proteinExistence type="predicted"/>
<keyword evidence="3" id="KW-1185">Reference proteome</keyword>
<protein>
    <submittedName>
        <fullName evidence="2">Uncharacterized protein</fullName>
    </submittedName>
</protein>
<organism evidence="2 3">
    <name type="scientific">Taurinivorans muris</name>
    <dbReference type="NCBI Taxonomy" id="2787751"/>
    <lineage>
        <taxon>Bacteria</taxon>
        <taxon>Pseudomonadati</taxon>
        <taxon>Thermodesulfobacteriota</taxon>
        <taxon>Desulfovibrionia</taxon>
        <taxon>Desulfovibrionales</taxon>
        <taxon>Desulfovibrionaceae</taxon>
        <taxon>Taurinivorans</taxon>
    </lineage>
</organism>
<reference evidence="2" key="1">
    <citation type="submission" date="2020-12" db="EMBL/GenBank/DDBJ databases">
        <title>Taurinivorans muris gen. nov., sp. nov., fundamental and realized metabolic niche of a ubiquitous sulfidogenic bacterium in the murine intestine.</title>
        <authorList>
            <person name="Ye H."/>
            <person name="Hanson B.T."/>
            <person name="Loy A."/>
        </authorList>
    </citation>
    <scope>NUCLEOTIDE SEQUENCE</scope>
    <source>
        <strain evidence="2">LT0009</strain>
    </source>
</reference>
<keyword evidence="1" id="KW-0472">Membrane</keyword>
<accession>A0ABY5Y414</accession>
<evidence type="ECO:0000256" key="1">
    <source>
        <dbReference type="SAM" id="Phobius"/>
    </source>
</evidence>
<sequence length="256" mass="30154">MKLYKSLCVYFATICVISAISTLLFTFSTFDFVHIAFLSAPVSVFSVSMVGLVASFVMYKSTQQTLIILLKRRSGRVYAELLHHKMRLIDVIDGKSYVDIEKYLYPKDAFIKIKKLLYDEYFALFSYDPFFKNTKSYKAVTDFNSLHQDLLNYLRSQHIDNIEYNNLKILYQKVYRQPIVADTPAENFNHPDIIEAMENFRSGLDYALFNADTIMTFIDKHLEALDEYFHTGEPWTNIKERFNQEFQHWVQNPEEN</sequence>
<evidence type="ECO:0000313" key="3">
    <source>
        <dbReference type="Proteomes" id="UP001058120"/>
    </source>
</evidence>
<name>A0ABY5Y414_9BACT</name>